<organism evidence="2 3">
    <name type="scientific">Rhodamnia argentea</name>
    <dbReference type="NCBI Taxonomy" id="178133"/>
    <lineage>
        <taxon>Eukaryota</taxon>
        <taxon>Viridiplantae</taxon>
        <taxon>Streptophyta</taxon>
        <taxon>Embryophyta</taxon>
        <taxon>Tracheophyta</taxon>
        <taxon>Spermatophyta</taxon>
        <taxon>Magnoliopsida</taxon>
        <taxon>eudicotyledons</taxon>
        <taxon>Gunneridae</taxon>
        <taxon>Pentapetalae</taxon>
        <taxon>rosids</taxon>
        <taxon>malvids</taxon>
        <taxon>Myrtales</taxon>
        <taxon>Myrtaceae</taxon>
        <taxon>Myrtoideae</taxon>
        <taxon>Myrteae</taxon>
        <taxon>Australasian group</taxon>
        <taxon>Rhodamnia</taxon>
    </lineage>
</organism>
<dbReference type="GO" id="GO:0030246">
    <property type="term" value="F:carbohydrate binding"/>
    <property type="evidence" value="ECO:0007669"/>
    <property type="project" value="InterPro"/>
</dbReference>
<dbReference type="PANTHER" id="PTHR11122">
    <property type="entry name" value="APOSPORY-ASSOCIATED PROTEIN C-RELATED"/>
    <property type="match status" value="1"/>
</dbReference>
<sequence length="387" mass="41798">MMACNALSSLNFVAPVVPSSSTISVPTKHFLFSDALHSATRSKLALPPPPPRVASIPLPPMSADYLAGEFSGRGVAFEAIGDDCVAKLSLDGGSSAVLMLPSGLVTSYKAPMWHGAKMELLQTVVSEGEDGGAAEVRGGVCVDVSVEGEGEDGRFSWRPRGWAVRDVRGNSGDSVQVELISRNSKGMVDVRYVLTLQEQVLSTEMEVSNSGTTPVQLRGSILSHLNVSTPDATYAVGLEGSDFFKRPPFSSSFRIVPPEVDQKSKLGLGKLWEKLKPQGFTSGNDDGMEDKMEGEEDDNNKRLTDEMSLIYTSAPTNFTIIDRGRRNSVVVGRDGYEELYLHSPGSRHEHYSKYAYICVGQSALLKPVVIGPGEIWRGGQHLHNPNL</sequence>
<dbReference type="InterPro" id="IPR011013">
    <property type="entry name" value="Gal_mutarotase_sf_dom"/>
</dbReference>
<feature type="compositionally biased region" description="Acidic residues" evidence="1">
    <location>
        <begin position="286"/>
        <end position="298"/>
    </location>
</feature>
<evidence type="ECO:0000313" key="2">
    <source>
        <dbReference type="Proteomes" id="UP000827889"/>
    </source>
</evidence>
<accession>A0A8B8NT61</accession>
<keyword evidence="2" id="KW-1185">Reference proteome</keyword>
<evidence type="ECO:0000313" key="3">
    <source>
        <dbReference type="RefSeq" id="XP_030525716.2"/>
    </source>
</evidence>
<dbReference type="Gene3D" id="2.70.98.10">
    <property type="match status" value="1"/>
</dbReference>
<dbReference type="GO" id="GO:0047938">
    <property type="term" value="F:glucose-6-phosphate 1-epimerase activity"/>
    <property type="evidence" value="ECO:0007669"/>
    <property type="project" value="TreeGrafter"/>
</dbReference>
<dbReference type="PANTHER" id="PTHR11122:SF15">
    <property type="entry name" value="PROTEIN NDH-DEPENDENT CYCLIC ELECTRON FLOW 5"/>
    <property type="match status" value="1"/>
</dbReference>
<dbReference type="RefSeq" id="XP_030525716.2">
    <property type="nucleotide sequence ID" value="XM_030669856.2"/>
</dbReference>
<name>A0A8B8NT61_9MYRT</name>
<reference evidence="3" key="1">
    <citation type="submission" date="2025-08" db="UniProtKB">
        <authorList>
            <consortium name="RefSeq"/>
        </authorList>
    </citation>
    <scope>IDENTIFICATION</scope>
    <source>
        <tissue evidence="3">Leaf</tissue>
    </source>
</reference>
<dbReference type="Proteomes" id="UP000827889">
    <property type="component" value="Chromosome 7"/>
</dbReference>
<dbReference type="InterPro" id="IPR014718">
    <property type="entry name" value="GH-type_carb-bd"/>
</dbReference>
<dbReference type="GO" id="GO:0005737">
    <property type="term" value="C:cytoplasm"/>
    <property type="evidence" value="ECO:0007669"/>
    <property type="project" value="TreeGrafter"/>
</dbReference>
<dbReference type="GO" id="GO:0005975">
    <property type="term" value="P:carbohydrate metabolic process"/>
    <property type="evidence" value="ECO:0007669"/>
    <property type="project" value="InterPro"/>
</dbReference>
<gene>
    <name evidence="3" type="primary">LOC115737639</name>
</gene>
<dbReference type="SUPFAM" id="SSF74650">
    <property type="entry name" value="Galactose mutarotase-like"/>
    <property type="match status" value="1"/>
</dbReference>
<dbReference type="GeneID" id="115737639"/>
<dbReference type="AlphaFoldDB" id="A0A8B8NT61"/>
<protein>
    <submittedName>
        <fullName evidence="3">Protein NDH-DEPENDENT CYCLIC ELECTRON FLOW 5</fullName>
    </submittedName>
</protein>
<proteinExistence type="predicted"/>
<evidence type="ECO:0000256" key="1">
    <source>
        <dbReference type="SAM" id="MobiDB-lite"/>
    </source>
</evidence>
<dbReference type="KEGG" id="rarg:115737639"/>
<feature type="region of interest" description="Disordered" evidence="1">
    <location>
        <begin position="279"/>
        <end position="298"/>
    </location>
</feature>